<dbReference type="InterPro" id="IPR002156">
    <property type="entry name" value="RNaseH_domain"/>
</dbReference>
<dbReference type="InterPro" id="IPR044730">
    <property type="entry name" value="RNase_H-like_dom_plant"/>
</dbReference>
<dbReference type="OrthoDB" id="684496at2759"/>
<feature type="domain" description="RNase H type-1" evidence="2">
    <location>
        <begin position="996"/>
        <end position="1075"/>
    </location>
</feature>
<dbReference type="Gene3D" id="3.60.10.10">
    <property type="entry name" value="Endonuclease/exonuclease/phosphatase"/>
    <property type="match status" value="1"/>
</dbReference>
<name>A0A8T3BQF8_DENNO</name>
<dbReference type="AlphaFoldDB" id="A0A8T3BQF8"/>
<evidence type="ECO:0000313" key="3">
    <source>
        <dbReference type="EMBL" id="KAI0515950.1"/>
    </source>
</evidence>
<dbReference type="SUPFAM" id="SSF56219">
    <property type="entry name" value="DNase I-like"/>
    <property type="match status" value="1"/>
</dbReference>
<dbReference type="GO" id="GO:0004523">
    <property type="term" value="F:RNA-DNA hybrid ribonuclease activity"/>
    <property type="evidence" value="ECO:0007669"/>
    <property type="project" value="InterPro"/>
</dbReference>
<organism evidence="3 4">
    <name type="scientific">Dendrobium nobile</name>
    <name type="common">Orchid</name>
    <dbReference type="NCBI Taxonomy" id="94219"/>
    <lineage>
        <taxon>Eukaryota</taxon>
        <taxon>Viridiplantae</taxon>
        <taxon>Streptophyta</taxon>
        <taxon>Embryophyta</taxon>
        <taxon>Tracheophyta</taxon>
        <taxon>Spermatophyta</taxon>
        <taxon>Magnoliopsida</taxon>
        <taxon>Liliopsida</taxon>
        <taxon>Asparagales</taxon>
        <taxon>Orchidaceae</taxon>
        <taxon>Epidendroideae</taxon>
        <taxon>Malaxideae</taxon>
        <taxon>Dendrobiinae</taxon>
        <taxon>Dendrobium</taxon>
    </lineage>
</organism>
<evidence type="ECO:0000259" key="1">
    <source>
        <dbReference type="Pfam" id="PF03372"/>
    </source>
</evidence>
<dbReference type="EMBL" id="JAGYWB010000007">
    <property type="protein sequence ID" value="KAI0515950.1"/>
    <property type="molecule type" value="Genomic_DNA"/>
</dbReference>
<evidence type="ECO:0000313" key="4">
    <source>
        <dbReference type="Proteomes" id="UP000829196"/>
    </source>
</evidence>
<dbReference type="PANTHER" id="PTHR33116:SF78">
    <property type="entry name" value="OS12G0587133 PROTEIN"/>
    <property type="match status" value="1"/>
</dbReference>
<accession>A0A8T3BQF8</accession>
<feature type="domain" description="Endonuclease/exonuclease/phosphatase" evidence="1">
    <location>
        <begin position="7"/>
        <end position="227"/>
    </location>
</feature>
<comment type="caution">
    <text evidence="3">The sequence shown here is derived from an EMBL/GenBank/DDBJ whole genome shotgun (WGS) entry which is preliminary data.</text>
</comment>
<dbReference type="InterPro" id="IPR005135">
    <property type="entry name" value="Endo/exonuclease/phosphatase"/>
</dbReference>
<dbReference type="Pfam" id="PF13456">
    <property type="entry name" value="RVT_3"/>
    <property type="match status" value="1"/>
</dbReference>
<keyword evidence="4" id="KW-1185">Reference proteome</keyword>
<protein>
    <submittedName>
        <fullName evidence="3">Uncharacterized protein</fullName>
    </submittedName>
</protein>
<proteinExistence type="predicted"/>
<evidence type="ECO:0000259" key="2">
    <source>
        <dbReference type="Pfam" id="PF13456"/>
    </source>
</evidence>
<dbReference type="CDD" id="cd06222">
    <property type="entry name" value="RNase_H_like"/>
    <property type="match status" value="1"/>
</dbReference>
<dbReference type="GO" id="GO:0003676">
    <property type="term" value="F:nucleic acid binding"/>
    <property type="evidence" value="ECO:0007669"/>
    <property type="project" value="InterPro"/>
</dbReference>
<reference evidence="3" key="1">
    <citation type="journal article" date="2022" name="Front. Genet.">
        <title>Chromosome-Scale Assembly of the Dendrobium nobile Genome Provides Insights Into the Molecular Mechanism of the Biosynthesis of the Medicinal Active Ingredient of Dendrobium.</title>
        <authorList>
            <person name="Xu Q."/>
            <person name="Niu S.-C."/>
            <person name="Li K.-L."/>
            <person name="Zheng P.-J."/>
            <person name="Zhang X.-J."/>
            <person name="Jia Y."/>
            <person name="Liu Y."/>
            <person name="Niu Y.-X."/>
            <person name="Yu L.-H."/>
            <person name="Chen D.-F."/>
            <person name="Zhang G.-Q."/>
        </authorList>
    </citation>
    <scope>NUCLEOTIDE SEQUENCE</scope>
    <source>
        <tissue evidence="3">Leaf</tissue>
    </source>
</reference>
<dbReference type="InterPro" id="IPR036691">
    <property type="entry name" value="Endo/exonu/phosph_ase_sf"/>
</dbReference>
<sequence>MSSIGFWNCRGVRKKATSLYAKEFIRENDVFFLGLSETKLMLIDNKLVEEIFGDGWDFFFVPSDGLSGGILLIWRNDIAKFNIVEASSQFAVGDLEVINKGCWRVATVYGSKDVYKRRHLWNYLEKVLVKNTPMVIGGDFNCLFSKEEKKGGRKFSLNMGSKEMKAFITCNDLHEVTSSGPKFTWCNNKIGAERILEKLDRCMVNSAAFNSSHRLLIKNLARLASDHCPIILNLLKFIPHSKTLKFEEVWTSIPAATNIVLSSWKKNAKGDPAQILNQKMKRVLRDLHYWSRAKFKDINLAKDNLQKEIITLQEKEGGGVEFTSEEQWRLKACMEELSILLNRINTIWKQRAKIKWLSDGDSNTRFYHAFANARRNSNYIHSIKSMQGDLVEDQEGIEEILFQFFNSKWKERSCVLLGWPLLNSVLVKEDKEYLGRKFSIEELEKVIKELGSNISPGQDGGKSIGISVSARSPKVSHLVYADDILVFSEAKLESINLVKKIIMEFCDWTGQKVNFQKYGILFGKHVNKRKRRKICNIMEFKELQEFNYLGTKMALRRMKGSDFQFILDNALKKIGMWGSKLLSMAGKLNLINYVLLALPTFHTTLSLVPKRILLEIEKACRKFIWSKGNGEKGLHYISWDTLCKPKKVGGMGINSCSKKEGPLRVKLTWRYYYATDSLMLKVLYPKYGHIMLEDSSRRTGSTAYKLIKNGGKFLKPIIRWEIGKGNLINVVKDTWIYDKSLLKWPTFTHYLLEDNYMVEDFIKDGRWDVQELQKFFGAELKEIIRNVHFNESKEDRMELIHKFSGKSLTSLACEVSKNCYADGYLWNWLDKIKLIPRVRLFWWRLLNEVIPTNKFLCYRRLQEFDNCPRGCGITENTEHIISGCGNLIKTVEVLNSWGFGIPRFSSLENCLNWLKIQNSWMKSLYCNMVFHSWKSRNLWVHERKSLSPLYIASNAICFTAVSKSSLWSFSGIEGINQPSRLFNNWYPPPPDWINVNIDASVHNSYKAGLGGVCRDYRGRFLLAFGKNCVHWDSGQMELLAILFLKDYISDWMKEYKGLIIEGDNKNVINFIKDKVDK</sequence>
<dbReference type="Pfam" id="PF03372">
    <property type="entry name" value="Exo_endo_phos"/>
    <property type="match status" value="1"/>
</dbReference>
<dbReference type="Proteomes" id="UP000829196">
    <property type="component" value="Unassembled WGS sequence"/>
</dbReference>
<gene>
    <name evidence="3" type="ORF">KFK09_008621</name>
</gene>
<dbReference type="PANTHER" id="PTHR33116">
    <property type="entry name" value="REVERSE TRANSCRIPTASE ZINC-BINDING DOMAIN-CONTAINING PROTEIN-RELATED-RELATED"/>
    <property type="match status" value="1"/>
</dbReference>